<sequence length="73" mass="9003">MQRMEREIAAVEKAYYGLEYEEQRKVIRLRYWTNPWRNIPYNHLNGVDYSERQMHRIVYRVVKTVGKELGEIE</sequence>
<gene>
    <name evidence="1" type="ORF">KTH89_22660</name>
</gene>
<proteinExistence type="predicted"/>
<accession>A0A949NGT2</accession>
<organism evidence="1 2">
    <name type="scientific">Diplocloster agilis</name>
    <dbReference type="NCBI Taxonomy" id="2850323"/>
    <lineage>
        <taxon>Bacteria</taxon>
        <taxon>Bacillati</taxon>
        <taxon>Bacillota</taxon>
        <taxon>Clostridia</taxon>
        <taxon>Lachnospirales</taxon>
        <taxon>Lachnospiraceae</taxon>
        <taxon>Diplocloster</taxon>
    </lineage>
</organism>
<reference evidence="1" key="1">
    <citation type="submission" date="2021-06" db="EMBL/GenBank/DDBJ databases">
        <title>Description of novel taxa of the family Lachnospiraceae.</title>
        <authorList>
            <person name="Chaplin A.V."/>
            <person name="Sokolova S.R."/>
            <person name="Pikina A.P."/>
            <person name="Korzhanova M."/>
            <person name="Belova V."/>
            <person name="Korostin D."/>
            <person name="Efimov B.A."/>
        </authorList>
    </citation>
    <scope>NUCLEOTIDE SEQUENCE</scope>
    <source>
        <strain evidence="1">ASD5720</strain>
    </source>
</reference>
<comment type="caution">
    <text evidence="1">The sequence shown here is derived from an EMBL/GenBank/DDBJ whole genome shotgun (WGS) entry which is preliminary data.</text>
</comment>
<dbReference type="AlphaFoldDB" id="A0A949NGT2"/>
<evidence type="ECO:0000313" key="1">
    <source>
        <dbReference type="EMBL" id="MBU9739339.1"/>
    </source>
</evidence>
<name>A0A949NGT2_9FIRM</name>
<dbReference type="Proteomes" id="UP000712157">
    <property type="component" value="Unassembled WGS sequence"/>
</dbReference>
<protein>
    <submittedName>
        <fullName evidence="1">Uncharacterized protein</fullName>
    </submittedName>
</protein>
<dbReference type="RefSeq" id="WP_238725508.1">
    <property type="nucleotide sequence ID" value="NZ_JAHQCY010000051.1"/>
</dbReference>
<keyword evidence="2" id="KW-1185">Reference proteome</keyword>
<evidence type="ECO:0000313" key="2">
    <source>
        <dbReference type="Proteomes" id="UP000712157"/>
    </source>
</evidence>
<dbReference type="EMBL" id="JAHQCW010000056">
    <property type="protein sequence ID" value="MBU9739339.1"/>
    <property type="molecule type" value="Genomic_DNA"/>
</dbReference>